<dbReference type="Pfam" id="PF25597">
    <property type="entry name" value="SH3_retrovirus"/>
    <property type="match status" value="1"/>
</dbReference>
<comment type="caution">
    <text evidence="3">The sequence shown here is derived from an EMBL/GenBank/DDBJ whole genome shotgun (WGS) entry which is preliminary data.</text>
</comment>
<dbReference type="InterPro" id="IPR012337">
    <property type="entry name" value="RNaseH-like_sf"/>
</dbReference>
<feature type="domain" description="Integrase catalytic" evidence="2">
    <location>
        <begin position="1"/>
        <end position="91"/>
    </location>
</feature>
<dbReference type="SUPFAM" id="SSF53098">
    <property type="entry name" value="Ribonuclease H-like"/>
    <property type="match status" value="1"/>
</dbReference>
<organism evidence="3">
    <name type="scientific">Tanacetum cinerariifolium</name>
    <name type="common">Dalmatian daisy</name>
    <name type="synonym">Chrysanthemum cinerariifolium</name>
    <dbReference type="NCBI Taxonomy" id="118510"/>
    <lineage>
        <taxon>Eukaryota</taxon>
        <taxon>Viridiplantae</taxon>
        <taxon>Streptophyta</taxon>
        <taxon>Embryophyta</taxon>
        <taxon>Tracheophyta</taxon>
        <taxon>Spermatophyta</taxon>
        <taxon>Magnoliopsida</taxon>
        <taxon>eudicotyledons</taxon>
        <taxon>Gunneridae</taxon>
        <taxon>Pentapetalae</taxon>
        <taxon>asterids</taxon>
        <taxon>campanulids</taxon>
        <taxon>Asterales</taxon>
        <taxon>Asteraceae</taxon>
        <taxon>Asteroideae</taxon>
        <taxon>Anthemideae</taxon>
        <taxon>Anthemidinae</taxon>
        <taxon>Tanacetum</taxon>
    </lineage>
</organism>
<dbReference type="GO" id="GO:0015074">
    <property type="term" value="P:DNA integration"/>
    <property type="evidence" value="ECO:0007669"/>
    <property type="project" value="InterPro"/>
</dbReference>
<dbReference type="InterPro" id="IPR057670">
    <property type="entry name" value="SH3_retrovirus"/>
</dbReference>
<dbReference type="PANTHER" id="PTHR42648">
    <property type="entry name" value="TRANSPOSASE, PUTATIVE-RELATED"/>
    <property type="match status" value="1"/>
</dbReference>
<evidence type="ECO:0000313" key="3">
    <source>
        <dbReference type="EMBL" id="GFB31567.1"/>
    </source>
</evidence>
<dbReference type="InterPro" id="IPR039537">
    <property type="entry name" value="Retrotran_Ty1/copia-like"/>
</dbReference>
<protein>
    <submittedName>
        <fullName evidence="3">Putative ribonuclease H-like domain-containing protein</fullName>
    </submittedName>
</protein>
<dbReference type="AlphaFoldDB" id="A0A699L969"/>
<evidence type="ECO:0000256" key="1">
    <source>
        <dbReference type="SAM" id="MobiDB-lite"/>
    </source>
</evidence>
<dbReference type="EMBL" id="BKCJ010600174">
    <property type="protein sequence ID" value="GFB31567.1"/>
    <property type="molecule type" value="Genomic_DNA"/>
</dbReference>
<accession>A0A699L969</accession>
<dbReference type="InterPro" id="IPR036397">
    <property type="entry name" value="RNaseH_sf"/>
</dbReference>
<reference evidence="3" key="1">
    <citation type="journal article" date="2019" name="Sci. Rep.">
        <title>Draft genome of Tanacetum cinerariifolium, the natural source of mosquito coil.</title>
        <authorList>
            <person name="Yamashiro T."/>
            <person name="Shiraishi A."/>
            <person name="Satake H."/>
            <person name="Nakayama K."/>
        </authorList>
    </citation>
    <scope>NUCLEOTIDE SEQUENCE</scope>
</reference>
<dbReference type="PROSITE" id="PS50994">
    <property type="entry name" value="INTEGRASE"/>
    <property type="match status" value="1"/>
</dbReference>
<dbReference type="Gene3D" id="3.30.420.10">
    <property type="entry name" value="Ribonuclease H-like superfamily/Ribonuclease H"/>
    <property type="match status" value="1"/>
</dbReference>
<dbReference type="GO" id="GO:0003676">
    <property type="term" value="F:nucleic acid binding"/>
    <property type="evidence" value="ECO:0007669"/>
    <property type="project" value="InterPro"/>
</dbReference>
<feature type="region of interest" description="Disordered" evidence="1">
    <location>
        <begin position="231"/>
        <end position="256"/>
    </location>
</feature>
<evidence type="ECO:0000259" key="2">
    <source>
        <dbReference type="PROSITE" id="PS50994"/>
    </source>
</evidence>
<gene>
    <name evidence="3" type="ORF">Tci_703538</name>
</gene>
<sequence length="434" mass="48865">MREFKNNEMHEFCTKKGIKREFSNARAPQQNRVAERRNRTLIEAARTMLADDKLLVTFWAEVVNTACYVQNRVLVNKSHNKTLYQLFNSRTPAIGFLNPFGCHVMILNTLDHLGKFDEKGDEDYFIGYSMSSKVFRVFNKITKKVEENLHVDFLENKLIEKGAGLNWLFDINTLTNFMNYVPVDVAGTSSTNFSGTKDVANQDMKKDVSSLRYIALPNWFHKAHLESSTSNAQDTCNAAAPESSGNSNPTATLKNPLADPMETLTVESAILTVSLPVPTACLDDSPKTSSDTRLISKRVTSQDDTLSLDNILTLSNRFEDILGVTTNTVDTNGVEVDLRNMESIIPASPTPTFKIQKDHPKSQIIGPVYTPVQTRHQNTEEPKKISDALKDPSWVEAMQEELCQFKIQNVWILVDCPKGVRPIGTKWVLKNKKD</sequence>
<dbReference type="PANTHER" id="PTHR42648:SF32">
    <property type="entry name" value="RIBONUCLEASE H-LIKE DOMAIN, GAG-PRE-INTEGRASE DOMAIN PROTEIN-RELATED"/>
    <property type="match status" value="1"/>
</dbReference>
<feature type="compositionally biased region" description="Polar residues" evidence="1">
    <location>
        <begin position="243"/>
        <end position="253"/>
    </location>
</feature>
<proteinExistence type="predicted"/>
<dbReference type="InterPro" id="IPR001584">
    <property type="entry name" value="Integrase_cat-core"/>
</dbReference>
<name>A0A699L969_TANCI</name>